<keyword evidence="1" id="KW-1133">Transmembrane helix</keyword>
<evidence type="ECO:0000313" key="4">
    <source>
        <dbReference type="Proteomes" id="UP001141806"/>
    </source>
</evidence>
<name>A0A9Q0K2D2_9MAGN</name>
<dbReference type="InterPro" id="IPR013187">
    <property type="entry name" value="F-box-assoc_dom_typ3"/>
</dbReference>
<evidence type="ECO:0000313" key="3">
    <source>
        <dbReference type="EMBL" id="KAJ4959405.1"/>
    </source>
</evidence>
<feature type="domain" description="F-box associated beta-propeller type 3" evidence="2">
    <location>
        <begin position="60"/>
        <end position="360"/>
    </location>
</feature>
<sequence length="427" mass="49793">MEEVKHLPCEIVSDILSSICKSWFSLIEDPSFAKLQLKSRRIDPITLFFGLIRYSCWTVIKDEKMWKTRDIYLEYTFKYEKQDHYLDFIIAGSCNGLLCMISTFFLLGIVPHCHFYGTFIYNPITRECLMLPVGGGRFFGCSVGGQIGFGVDSSDMYKVIQIVKKQSFSSHVDDCGLMGEIITLGESSWREIEIPYQSDYSQEWVFRALERMIFMNGVLYSIIRKPTTDEVSDQPIILVFDLDDEKFLTIEFPPFIELPLYYELGLTEIKGSLALHHRLDYHHEPSILRMWLIEINKSKGNQLYHCDHIRVREIRHNVYYCFHLVGLLSNNFLLYTVVIDCKTHLLVHCLEKKQFMHVQLPEAILRRFEVKSFVPSLVSPIAIACGKTKKDEVVGYSSLWELMSSCRVHPTFSFYREICRRCSPHPN</sequence>
<dbReference type="AlphaFoldDB" id="A0A9Q0K2D2"/>
<dbReference type="SUPFAM" id="SSF81383">
    <property type="entry name" value="F-box domain"/>
    <property type="match status" value="1"/>
</dbReference>
<dbReference type="InterPro" id="IPR050796">
    <property type="entry name" value="SCF_F-box_component"/>
</dbReference>
<gene>
    <name evidence="3" type="ORF">NE237_026516</name>
</gene>
<accession>A0A9Q0K2D2</accession>
<dbReference type="InterPro" id="IPR017451">
    <property type="entry name" value="F-box-assoc_interact_dom"/>
</dbReference>
<feature type="transmembrane region" description="Helical" evidence="1">
    <location>
        <begin position="88"/>
        <end position="110"/>
    </location>
</feature>
<dbReference type="PANTHER" id="PTHR31672:SF13">
    <property type="entry name" value="F-BOX PROTEIN CPR30-LIKE"/>
    <property type="match status" value="1"/>
</dbReference>
<keyword evidence="4" id="KW-1185">Reference proteome</keyword>
<evidence type="ECO:0000259" key="2">
    <source>
        <dbReference type="Pfam" id="PF08268"/>
    </source>
</evidence>
<dbReference type="NCBIfam" id="TIGR01640">
    <property type="entry name" value="F_box_assoc_1"/>
    <property type="match status" value="1"/>
</dbReference>
<dbReference type="OrthoDB" id="5319261at2759"/>
<dbReference type="EMBL" id="JAMYWD010000010">
    <property type="protein sequence ID" value="KAJ4959405.1"/>
    <property type="molecule type" value="Genomic_DNA"/>
</dbReference>
<proteinExistence type="predicted"/>
<dbReference type="PANTHER" id="PTHR31672">
    <property type="entry name" value="BNACNNG10540D PROTEIN"/>
    <property type="match status" value="1"/>
</dbReference>
<dbReference type="Pfam" id="PF08268">
    <property type="entry name" value="FBA_3"/>
    <property type="match status" value="1"/>
</dbReference>
<protein>
    <recommendedName>
        <fullName evidence="2">F-box associated beta-propeller type 3 domain-containing protein</fullName>
    </recommendedName>
</protein>
<keyword evidence="1" id="KW-0472">Membrane</keyword>
<keyword evidence="1" id="KW-0812">Transmembrane</keyword>
<comment type="caution">
    <text evidence="3">The sequence shown here is derived from an EMBL/GenBank/DDBJ whole genome shotgun (WGS) entry which is preliminary data.</text>
</comment>
<dbReference type="Proteomes" id="UP001141806">
    <property type="component" value="Unassembled WGS sequence"/>
</dbReference>
<reference evidence="3" key="1">
    <citation type="journal article" date="2023" name="Plant J.">
        <title>The genome of the king protea, Protea cynaroides.</title>
        <authorList>
            <person name="Chang J."/>
            <person name="Duong T.A."/>
            <person name="Schoeman C."/>
            <person name="Ma X."/>
            <person name="Roodt D."/>
            <person name="Barker N."/>
            <person name="Li Z."/>
            <person name="Van de Peer Y."/>
            <person name="Mizrachi E."/>
        </authorList>
    </citation>
    <scope>NUCLEOTIDE SEQUENCE</scope>
    <source>
        <tissue evidence="3">Young leaves</tissue>
    </source>
</reference>
<dbReference type="InterPro" id="IPR036047">
    <property type="entry name" value="F-box-like_dom_sf"/>
</dbReference>
<evidence type="ECO:0000256" key="1">
    <source>
        <dbReference type="SAM" id="Phobius"/>
    </source>
</evidence>
<organism evidence="3 4">
    <name type="scientific">Protea cynaroides</name>
    <dbReference type="NCBI Taxonomy" id="273540"/>
    <lineage>
        <taxon>Eukaryota</taxon>
        <taxon>Viridiplantae</taxon>
        <taxon>Streptophyta</taxon>
        <taxon>Embryophyta</taxon>
        <taxon>Tracheophyta</taxon>
        <taxon>Spermatophyta</taxon>
        <taxon>Magnoliopsida</taxon>
        <taxon>Proteales</taxon>
        <taxon>Proteaceae</taxon>
        <taxon>Protea</taxon>
    </lineage>
</organism>